<name>A0ABV2ELK7_9CAUL</name>
<evidence type="ECO:0000256" key="1">
    <source>
        <dbReference type="SAM" id="SignalP"/>
    </source>
</evidence>
<accession>A0ABV2ELK7</accession>
<feature type="signal peptide" evidence="1">
    <location>
        <begin position="1"/>
        <end position="24"/>
    </location>
</feature>
<gene>
    <name evidence="3" type="ORF">ABID41_003011</name>
</gene>
<dbReference type="EMBL" id="JBEPLU010000002">
    <property type="protein sequence ID" value="MET3527893.1"/>
    <property type="molecule type" value="Genomic_DNA"/>
</dbReference>
<keyword evidence="1" id="KW-0732">Signal</keyword>
<dbReference type="Pfam" id="PF07589">
    <property type="entry name" value="PEP-CTERM"/>
    <property type="match status" value="1"/>
</dbReference>
<dbReference type="InterPro" id="IPR010895">
    <property type="entry name" value="CHRD"/>
</dbReference>
<feature type="domain" description="CHRD" evidence="2">
    <location>
        <begin position="24"/>
        <end position="166"/>
    </location>
</feature>
<organism evidence="3 4">
    <name type="scientific">Phenylobacterium koreense</name>
    <dbReference type="NCBI Taxonomy" id="266125"/>
    <lineage>
        <taxon>Bacteria</taxon>
        <taxon>Pseudomonadati</taxon>
        <taxon>Pseudomonadota</taxon>
        <taxon>Alphaproteobacteria</taxon>
        <taxon>Caulobacterales</taxon>
        <taxon>Caulobacteraceae</taxon>
        <taxon>Phenylobacterium</taxon>
    </lineage>
</organism>
<dbReference type="Pfam" id="PF07452">
    <property type="entry name" value="CHRD"/>
    <property type="match status" value="1"/>
</dbReference>
<evidence type="ECO:0000313" key="4">
    <source>
        <dbReference type="Proteomes" id="UP001549110"/>
    </source>
</evidence>
<sequence length="193" mass="19585">MLRLPLKTLAVAACFAGLAGAAQAATVYKTVLSGANEVPPNASPATGDATIVVDGDLLTLTVNFSGLTAPATASHIHCCTTPSAGVATQLPSFVGFPNATSGTYNQTFDLTLASTYNPAFVTAQGDLTTARDALLSGIANGTAYLNIHTSNFPGGEIRGSFSAVPEPQAWALMIVGFGAAGAILRRRRAPAFA</sequence>
<evidence type="ECO:0000313" key="3">
    <source>
        <dbReference type="EMBL" id="MET3527893.1"/>
    </source>
</evidence>
<dbReference type="PROSITE" id="PS50933">
    <property type="entry name" value="CHRD"/>
    <property type="match status" value="1"/>
</dbReference>
<dbReference type="SMART" id="SM00754">
    <property type="entry name" value="CHRD"/>
    <property type="match status" value="1"/>
</dbReference>
<proteinExistence type="predicted"/>
<dbReference type="NCBIfam" id="TIGR02595">
    <property type="entry name" value="PEP_CTERM"/>
    <property type="match status" value="1"/>
</dbReference>
<protein>
    <recommendedName>
        <fullName evidence="2">CHRD domain-containing protein</fullName>
    </recommendedName>
</protein>
<dbReference type="Proteomes" id="UP001549110">
    <property type="component" value="Unassembled WGS sequence"/>
</dbReference>
<keyword evidence="4" id="KW-1185">Reference proteome</keyword>
<dbReference type="NCBIfam" id="NF035944">
    <property type="entry name" value="PEPxxWA-CTERM"/>
    <property type="match status" value="1"/>
</dbReference>
<dbReference type="InterPro" id="IPR013424">
    <property type="entry name" value="Ice-binding_C"/>
</dbReference>
<reference evidence="3 4" key="1">
    <citation type="submission" date="2024-06" db="EMBL/GenBank/DDBJ databases">
        <title>Genomic Encyclopedia of Type Strains, Phase IV (KMG-IV): sequencing the most valuable type-strain genomes for metagenomic binning, comparative biology and taxonomic classification.</title>
        <authorList>
            <person name="Goeker M."/>
        </authorList>
    </citation>
    <scope>NUCLEOTIDE SEQUENCE [LARGE SCALE GENOMIC DNA]</scope>
    <source>
        <strain evidence="3 4">DSM 17809</strain>
    </source>
</reference>
<evidence type="ECO:0000259" key="2">
    <source>
        <dbReference type="PROSITE" id="PS50933"/>
    </source>
</evidence>
<comment type="caution">
    <text evidence="3">The sequence shown here is derived from an EMBL/GenBank/DDBJ whole genome shotgun (WGS) entry which is preliminary data.</text>
</comment>
<feature type="chain" id="PRO_5045807401" description="CHRD domain-containing protein" evidence="1">
    <location>
        <begin position="25"/>
        <end position="193"/>
    </location>
</feature>